<evidence type="ECO:0000313" key="2">
    <source>
        <dbReference type="EMBL" id="KAJ4443843.1"/>
    </source>
</evidence>
<evidence type="ECO:0000256" key="1">
    <source>
        <dbReference type="SAM" id="MobiDB-lite"/>
    </source>
</evidence>
<feature type="region of interest" description="Disordered" evidence="1">
    <location>
        <begin position="1"/>
        <end position="23"/>
    </location>
</feature>
<evidence type="ECO:0000313" key="3">
    <source>
        <dbReference type="Proteomes" id="UP001148838"/>
    </source>
</evidence>
<name>A0ABQ8TC81_PERAM</name>
<dbReference type="EMBL" id="JAJSOF020000013">
    <property type="protein sequence ID" value="KAJ4443843.1"/>
    <property type="molecule type" value="Genomic_DNA"/>
</dbReference>
<sequence length="123" mass="14088">MAGLCEGGNEPAGSLKASKKPDGSVEKTVLVWNPQADRKRGRPKNIWKRTTTEEAPEIGKFWNRLFVPHLPATLQDLRHRIVEAVNSITRDQLILVWQEMDHRFDVCRATHDAHVECLQPREL</sequence>
<comment type="caution">
    <text evidence="2">The sequence shown here is derived from an EMBL/GenBank/DDBJ whole genome shotgun (WGS) entry which is preliminary data.</text>
</comment>
<keyword evidence="3" id="KW-1185">Reference proteome</keyword>
<accession>A0ABQ8TC81</accession>
<dbReference type="Proteomes" id="UP001148838">
    <property type="component" value="Unassembled WGS sequence"/>
</dbReference>
<gene>
    <name evidence="2" type="ORF">ANN_05630</name>
</gene>
<protein>
    <submittedName>
        <fullName evidence="2">Uncharacterized protein</fullName>
    </submittedName>
</protein>
<reference evidence="2 3" key="1">
    <citation type="journal article" date="2022" name="Allergy">
        <title>Genome assembly and annotation of Periplaneta americana reveal a comprehensive cockroach allergen profile.</title>
        <authorList>
            <person name="Wang L."/>
            <person name="Xiong Q."/>
            <person name="Saelim N."/>
            <person name="Wang L."/>
            <person name="Nong W."/>
            <person name="Wan A.T."/>
            <person name="Shi M."/>
            <person name="Liu X."/>
            <person name="Cao Q."/>
            <person name="Hui J.H.L."/>
            <person name="Sookrung N."/>
            <person name="Leung T.F."/>
            <person name="Tungtrongchitr A."/>
            <person name="Tsui S.K.W."/>
        </authorList>
    </citation>
    <scope>NUCLEOTIDE SEQUENCE [LARGE SCALE GENOMIC DNA]</scope>
    <source>
        <strain evidence="2">PWHHKU_190912</strain>
    </source>
</reference>
<organism evidence="2 3">
    <name type="scientific">Periplaneta americana</name>
    <name type="common">American cockroach</name>
    <name type="synonym">Blatta americana</name>
    <dbReference type="NCBI Taxonomy" id="6978"/>
    <lineage>
        <taxon>Eukaryota</taxon>
        <taxon>Metazoa</taxon>
        <taxon>Ecdysozoa</taxon>
        <taxon>Arthropoda</taxon>
        <taxon>Hexapoda</taxon>
        <taxon>Insecta</taxon>
        <taxon>Pterygota</taxon>
        <taxon>Neoptera</taxon>
        <taxon>Polyneoptera</taxon>
        <taxon>Dictyoptera</taxon>
        <taxon>Blattodea</taxon>
        <taxon>Blattoidea</taxon>
        <taxon>Blattidae</taxon>
        <taxon>Blattinae</taxon>
        <taxon>Periplaneta</taxon>
    </lineage>
</organism>
<proteinExistence type="predicted"/>